<organism evidence="2 3">
    <name type="scientific">Bifidobacterium dentium ATCC 27679</name>
    <dbReference type="NCBI Taxonomy" id="871562"/>
    <lineage>
        <taxon>Bacteria</taxon>
        <taxon>Bacillati</taxon>
        <taxon>Actinomycetota</taxon>
        <taxon>Actinomycetes</taxon>
        <taxon>Bifidobacteriales</taxon>
        <taxon>Bifidobacteriaceae</taxon>
        <taxon>Bifidobacterium</taxon>
    </lineage>
</organism>
<dbReference type="InterPro" id="IPR023631">
    <property type="entry name" value="Amidase_dom"/>
</dbReference>
<comment type="caution">
    <text evidence="2">The sequence shown here is derived from an EMBL/GenBank/DDBJ whole genome shotgun (WGS) entry which is preliminary data.</text>
</comment>
<name>E0QA10_9BIFI</name>
<dbReference type="Gene3D" id="3.90.1300.10">
    <property type="entry name" value="Amidase signature (AS) domain"/>
    <property type="match status" value="1"/>
</dbReference>
<dbReference type="PANTHER" id="PTHR46310">
    <property type="entry name" value="AMIDASE 1"/>
    <property type="match status" value="1"/>
</dbReference>
<proteinExistence type="predicted"/>
<evidence type="ECO:0000259" key="1">
    <source>
        <dbReference type="Pfam" id="PF01425"/>
    </source>
</evidence>
<accession>E0QA10</accession>
<dbReference type="InterPro" id="IPR036928">
    <property type="entry name" value="AS_sf"/>
</dbReference>
<protein>
    <recommendedName>
        <fullName evidence="1">Amidase domain-containing protein</fullName>
    </recommendedName>
</protein>
<dbReference type="HOGENOM" id="CLU_1076313_0_0_11"/>
<dbReference type="Pfam" id="PF01425">
    <property type="entry name" value="Amidase"/>
    <property type="match status" value="1"/>
</dbReference>
<dbReference type="PANTHER" id="PTHR46310:SF7">
    <property type="entry name" value="AMIDASE 1"/>
    <property type="match status" value="1"/>
</dbReference>
<sequence length="258" mass="28115">MEGVLPLSQSFDTVGWMTRTPDLLEKVAKVLITQESGVESALSGKVIWSEELMSSTNIDVSAGLHAWISRLEESARNATDVSLEQIRLDGILGPRFEGEGPDRLSDWLSSYKIVQGYEAWRNHGTWLARHWNTLGADIESRFRTASELTAENYRNAREHMDFWKTNVRSILGQSVLLVPSASSVAPKITDSAIGGTSIEDERTATMRLTCIAGLTGLPAVNIPIRTEDGLPCGICAVGPAGSDTELIAFARRLSELAA</sequence>
<evidence type="ECO:0000313" key="3">
    <source>
        <dbReference type="Proteomes" id="UP000003323"/>
    </source>
</evidence>
<reference evidence="2 3" key="1">
    <citation type="submission" date="2010-08" db="EMBL/GenBank/DDBJ databases">
        <authorList>
            <person name="Muzny D."/>
            <person name="Qin X."/>
            <person name="Deng J."/>
            <person name="Jiang H."/>
            <person name="Liu Y."/>
            <person name="Qu J."/>
            <person name="Song X.-Z."/>
            <person name="Zhang L."/>
            <person name="Thornton R."/>
            <person name="Coyle M."/>
            <person name="Francisco L."/>
            <person name="Jackson L."/>
            <person name="Javaid M."/>
            <person name="Korchina V."/>
            <person name="Kovar C."/>
            <person name="Mata R."/>
            <person name="Mathew T."/>
            <person name="Ngo R."/>
            <person name="Nguyen L."/>
            <person name="Nguyen N."/>
            <person name="Okwuonu G."/>
            <person name="Ongeri F."/>
            <person name="Pham C."/>
            <person name="Simmons D."/>
            <person name="Wilczek-Boney K."/>
            <person name="Hale W."/>
            <person name="Jakkamsetti A."/>
            <person name="Pham P."/>
            <person name="Ruth R."/>
            <person name="San Lucas F."/>
            <person name="Warren J."/>
            <person name="Zhang J."/>
            <person name="Zhao Z."/>
            <person name="Zhou C."/>
            <person name="Zhu D."/>
            <person name="Lee S."/>
            <person name="Bess C."/>
            <person name="Blankenburg K."/>
            <person name="Forbes L."/>
            <person name="Fu Q."/>
            <person name="Gubbala S."/>
            <person name="Hirani K."/>
            <person name="Jayaseelan J.C."/>
            <person name="Lara F."/>
            <person name="Munidasa M."/>
            <person name="Palculict T."/>
            <person name="Patil S."/>
            <person name="Pu L.-L."/>
            <person name="Saada N."/>
            <person name="Tang L."/>
            <person name="Weissenberger G."/>
            <person name="Zhu Y."/>
            <person name="Hemphill L."/>
            <person name="Shang Y."/>
            <person name="Youmans B."/>
            <person name="Ayvaz T."/>
            <person name="Ross M."/>
            <person name="Santibanez J."/>
            <person name="Aqrawi P."/>
            <person name="Gross S."/>
            <person name="Joshi V."/>
            <person name="Fowler G."/>
            <person name="Nazareth L."/>
            <person name="Reid J."/>
            <person name="Worley K."/>
            <person name="Petrosino J."/>
            <person name="Highlander S."/>
            <person name="Gibbs R."/>
        </authorList>
    </citation>
    <scope>NUCLEOTIDE SEQUENCE [LARGE SCALE GENOMIC DNA]</scope>
    <source>
        <strain evidence="2 3">ATCC 27679</strain>
    </source>
</reference>
<feature type="domain" description="Amidase" evidence="1">
    <location>
        <begin position="133"/>
        <end position="246"/>
    </location>
</feature>
<dbReference type="Proteomes" id="UP000003323">
    <property type="component" value="Unassembled WGS sequence"/>
</dbReference>
<dbReference type="EMBL" id="AEEQ01000012">
    <property type="protein sequence ID" value="EFM40602.1"/>
    <property type="molecule type" value="Genomic_DNA"/>
</dbReference>
<gene>
    <name evidence="2" type="ORF">HMPREF0168_1968</name>
</gene>
<evidence type="ECO:0000313" key="2">
    <source>
        <dbReference type="EMBL" id="EFM40602.1"/>
    </source>
</evidence>
<dbReference type="SUPFAM" id="SSF75304">
    <property type="entry name" value="Amidase signature (AS) enzymes"/>
    <property type="match status" value="1"/>
</dbReference>
<dbReference type="AlphaFoldDB" id="E0QA10"/>